<dbReference type="GO" id="GO:0008444">
    <property type="term" value="F:CDP-diacylglycerol-glycerol-3-phosphate 3-phosphatidyltransferase activity"/>
    <property type="evidence" value="ECO:0007669"/>
    <property type="project" value="UniProtKB-UniRule"/>
</dbReference>
<dbReference type="InterPro" id="IPR050324">
    <property type="entry name" value="CDP-alcohol_PTase-I"/>
</dbReference>
<sequence length="183" mass="18864">MGPVVAGMILWAATLVHADPQIAGLIYAIIFIVFLTAAATDWLDGYLARKWNAVTPLGAALDHAADKVLVTCALVALAYAALPMMLVAATILILGRDVGVAGLREGISAQGKSLPVGQLGKWKAAAEMAGVGAFLAFQASVQLSAPISVVLGLDWAARLLIWSAAVLALVSGAQYVGALMKRT</sequence>
<dbReference type="AlphaFoldDB" id="A0A1B1AK41"/>
<evidence type="ECO:0000313" key="20">
    <source>
        <dbReference type="Proteomes" id="UP000092498"/>
    </source>
</evidence>
<feature type="transmembrane region" description="Helical" evidence="18">
    <location>
        <begin position="28"/>
        <end position="47"/>
    </location>
</feature>
<keyword evidence="11" id="KW-0443">Lipid metabolism</keyword>
<organism evidence="19 20">
    <name type="scientific">Candidatus Viadribacter manganicus</name>
    <dbReference type="NCBI Taxonomy" id="1759059"/>
    <lineage>
        <taxon>Bacteria</taxon>
        <taxon>Pseudomonadati</taxon>
        <taxon>Pseudomonadota</taxon>
        <taxon>Alphaproteobacteria</taxon>
        <taxon>Hyphomonadales</taxon>
        <taxon>Hyphomonadaceae</taxon>
        <taxon>Candidatus Viadribacter</taxon>
    </lineage>
</organism>
<evidence type="ECO:0000256" key="16">
    <source>
        <dbReference type="NCBIfam" id="TIGR00560"/>
    </source>
</evidence>
<keyword evidence="13" id="KW-0594">Phospholipid biosynthesis</keyword>
<dbReference type="PIRSF" id="PIRSF000847">
    <property type="entry name" value="Phos_ph_gly_syn"/>
    <property type="match status" value="1"/>
</dbReference>
<feature type="transmembrane region" description="Helical" evidence="18">
    <location>
        <begin position="68"/>
        <end position="94"/>
    </location>
</feature>
<dbReference type="GO" id="GO:0016020">
    <property type="term" value="C:membrane"/>
    <property type="evidence" value="ECO:0007669"/>
    <property type="project" value="UniProtKB-SubCell"/>
</dbReference>
<keyword evidence="20" id="KW-1185">Reference proteome</keyword>
<proteinExistence type="inferred from homology"/>
<name>A0A1B1AK41_9PROT</name>
<evidence type="ECO:0000256" key="7">
    <source>
        <dbReference type="ARBA" id="ARBA00022516"/>
    </source>
</evidence>
<dbReference type="STRING" id="1759059.ATE48_13910"/>
<evidence type="ECO:0000256" key="2">
    <source>
        <dbReference type="ARBA" id="ARBA00005042"/>
    </source>
</evidence>
<dbReference type="GO" id="GO:0046474">
    <property type="term" value="P:glycerophospholipid biosynthetic process"/>
    <property type="evidence" value="ECO:0007669"/>
    <property type="project" value="TreeGrafter"/>
</dbReference>
<keyword evidence="14" id="KW-1208">Phospholipid metabolism</keyword>
<dbReference type="InterPro" id="IPR043130">
    <property type="entry name" value="CDP-OH_PTrfase_TM_dom"/>
</dbReference>
<dbReference type="PANTHER" id="PTHR14269">
    <property type="entry name" value="CDP-DIACYLGLYCEROL--GLYCEROL-3-PHOSPHATE 3-PHOSPHATIDYLTRANSFERASE-RELATED"/>
    <property type="match status" value="1"/>
</dbReference>
<evidence type="ECO:0000256" key="17">
    <source>
        <dbReference type="RuleBase" id="RU003750"/>
    </source>
</evidence>
<evidence type="ECO:0000256" key="15">
    <source>
        <dbReference type="ARBA" id="ARBA00048586"/>
    </source>
</evidence>
<protein>
    <recommendedName>
        <fullName evidence="6 16">CDP-diacylglycerol--glycerol-3-phosphate 3-phosphatidyltransferase</fullName>
        <ecNumber evidence="5 16">2.7.8.5</ecNumber>
    </recommendedName>
</protein>
<dbReference type="InterPro" id="IPR048254">
    <property type="entry name" value="CDP_ALCOHOL_P_TRANSF_CS"/>
</dbReference>
<dbReference type="Gene3D" id="1.20.120.1760">
    <property type="match status" value="1"/>
</dbReference>
<dbReference type="PROSITE" id="PS00379">
    <property type="entry name" value="CDP_ALCOHOL_P_TRANSF"/>
    <property type="match status" value="1"/>
</dbReference>
<evidence type="ECO:0000256" key="6">
    <source>
        <dbReference type="ARBA" id="ARBA00014944"/>
    </source>
</evidence>
<evidence type="ECO:0000256" key="3">
    <source>
        <dbReference type="ARBA" id="ARBA00005189"/>
    </source>
</evidence>
<accession>A0A1B1AK41</accession>
<dbReference type="EMBL" id="CP013244">
    <property type="protein sequence ID" value="ANP46934.1"/>
    <property type="molecule type" value="Genomic_DNA"/>
</dbReference>
<keyword evidence="9 18" id="KW-0812">Transmembrane</keyword>
<dbReference type="InterPro" id="IPR000462">
    <property type="entry name" value="CDP-OH_P_trans"/>
</dbReference>
<dbReference type="InterPro" id="IPR004570">
    <property type="entry name" value="Phosphatidylglycerol_P_synth"/>
</dbReference>
<dbReference type="NCBIfam" id="TIGR00560">
    <property type="entry name" value="pgsA"/>
    <property type="match status" value="1"/>
</dbReference>
<keyword evidence="7" id="KW-0444">Lipid biosynthesis</keyword>
<evidence type="ECO:0000256" key="12">
    <source>
        <dbReference type="ARBA" id="ARBA00023136"/>
    </source>
</evidence>
<dbReference type="FunCoup" id="A0A1B1AK41">
    <property type="interactions" value="475"/>
</dbReference>
<comment type="catalytic activity">
    <reaction evidence="15">
        <text>a CDP-1,2-diacyl-sn-glycerol + sn-glycerol 3-phosphate = a 1,2-diacyl-sn-glycero-3-phospho-(1'-sn-glycero-3'-phosphate) + CMP + H(+)</text>
        <dbReference type="Rhea" id="RHEA:12593"/>
        <dbReference type="ChEBI" id="CHEBI:15378"/>
        <dbReference type="ChEBI" id="CHEBI:57597"/>
        <dbReference type="ChEBI" id="CHEBI:58332"/>
        <dbReference type="ChEBI" id="CHEBI:60110"/>
        <dbReference type="ChEBI" id="CHEBI:60377"/>
        <dbReference type="EC" id="2.7.8.5"/>
    </reaction>
</comment>
<keyword evidence="10 18" id="KW-1133">Transmembrane helix</keyword>
<evidence type="ECO:0000256" key="8">
    <source>
        <dbReference type="ARBA" id="ARBA00022679"/>
    </source>
</evidence>
<comment type="pathway">
    <text evidence="2">Phospholipid metabolism; phosphatidylglycerol biosynthesis; phosphatidylglycerol from CDP-diacylglycerol: step 1/2.</text>
</comment>
<evidence type="ECO:0000256" key="5">
    <source>
        <dbReference type="ARBA" id="ARBA00013170"/>
    </source>
</evidence>
<keyword evidence="8 17" id="KW-0808">Transferase</keyword>
<evidence type="ECO:0000256" key="4">
    <source>
        <dbReference type="ARBA" id="ARBA00010441"/>
    </source>
</evidence>
<gene>
    <name evidence="19" type="ORF">ATE48_13910</name>
</gene>
<dbReference type="InParanoid" id="A0A1B1AK41"/>
<dbReference type="PANTHER" id="PTHR14269:SF62">
    <property type="entry name" value="CDP-DIACYLGLYCEROL--GLYCEROL-3-PHOSPHATE 3-PHOSPHATIDYLTRANSFERASE 1, CHLOROPLASTIC"/>
    <property type="match status" value="1"/>
</dbReference>
<evidence type="ECO:0000256" key="13">
    <source>
        <dbReference type="ARBA" id="ARBA00023209"/>
    </source>
</evidence>
<evidence type="ECO:0000256" key="1">
    <source>
        <dbReference type="ARBA" id="ARBA00004141"/>
    </source>
</evidence>
<dbReference type="EC" id="2.7.8.5" evidence="5 16"/>
<evidence type="ECO:0000256" key="11">
    <source>
        <dbReference type="ARBA" id="ARBA00023098"/>
    </source>
</evidence>
<reference evidence="19 20" key="1">
    <citation type="submission" date="2015-11" db="EMBL/GenBank/DDBJ databases">
        <title>Whole-Genome Sequence of Candidatus Oderbacter manganicum from the National Park Lower Oder Valley, Germany.</title>
        <authorList>
            <person name="Braun B."/>
            <person name="Liere K."/>
            <person name="Szewzyk U."/>
        </authorList>
    </citation>
    <scope>NUCLEOTIDE SEQUENCE [LARGE SCALE GENOMIC DNA]</scope>
    <source>
        <strain evidence="19 20">OTSz_A_272</strain>
    </source>
</reference>
<comment type="similarity">
    <text evidence="4 17">Belongs to the CDP-alcohol phosphatidyltransferase class-I family.</text>
</comment>
<dbReference type="KEGG" id="cbot:ATE48_13910"/>
<comment type="subcellular location">
    <subcellularLocation>
        <location evidence="1">Membrane</location>
        <topology evidence="1">Multi-pass membrane protein</topology>
    </subcellularLocation>
</comment>
<evidence type="ECO:0000256" key="18">
    <source>
        <dbReference type="SAM" id="Phobius"/>
    </source>
</evidence>
<comment type="pathway">
    <text evidence="3">Lipid metabolism.</text>
</comment>
<evidence type="ECO:0000256" key="9">
    <source>
        <dbReference type="ARBA" id="ARBA00022692"/>
    </source>
</evidence>
<dbReference type="Proteomes" id="UP000092498">
    <property type="component" value="Chromosome"/>
</dbReference>
<feature type="transmembrane region" description="Helical" evidence="18">
    <location>
        <begin position="159"/>
        <end position="180"/>
    </location>
</feature>
<evidence type="ECO:0000313" key="19">
    <source>
        <dbReference type="EMBL" id="ANP46934.1"/>
    </source>
</evidence>
<dbReference type="Pfam" id="PF01066">
    <property type="entry name" value="CDP-OH_P_transf"/>
    <property type="match status" value="1"/>
</dbReference>
<keyword evidence="12 18" id="KW-0472">Membrane</keyword>
<evidence type="ECO:0000256" key="10">
    <source>
        <dbReference type="ARBA" id="ARBA00022989"/>
    </source>
</evidence>
<evidence type="ECO:0000256" key="14">
    <source>
        <dbReference type="ARBA" id="ARBA00023264"/>
    </source>
</evidence>